<sequence>MQKSYNYTCFYCQIEYKPTKRGRQKFCSTSCRVANFNANKKLKQLPATEKTPKEIVPEKKYDAPKVNMADITNAALGNVASNLLINMFTPKNQKAATKQDLADFKAHYNGGRFRPVLNCPPNELGQTAYFDLEKNEVIFSYQKLY</sequence>
<protein>
    <submittedName>
        <fullName evidence="1">Uncharacterized protein</fullName>
    </submittedName>
</protein>
<gene>
    <name evidence="1" type="ORF">GCM10010976_00070</name>
</gene>
<organism evidence="1 2">
    <name type="scientific">Bizionia arctica</name>
    <dbReference type="NCBI Taxonomy" id="1495645"/>
    <lineage>
        <taxon>Bacteria</taxon>
        <taxon>Pseudomonadati</taxon>
        <taxon>Bacteroidota</taxon>
        <taxon>Flavobacteriia</taxon>
        <taxon>Flavobacteriales</taxon>
        <taxon>Flavobacteriaceae</taxon>
        <taxon>Bizionia</taxon>
    </lineage>
</organism>
<keyword evidence="2" id="KW-1185">Reference proteome</keyword>
<reference evidence="1" key="2">
    <citation type="submission" date="2020-09" db="EMBL/GenBank/DDBJ databases">
        <authorList>
            <person name="Sun Q."/>
            <person name="Zhou Y."/>
        </authorList>
    </citation>
    <scope>NUCLEOTIDE SEQUENCE</scope>
    <source>
        <strain evidence="1">CGMCC 1.12751</strain>
    </source>
</reference>
<evidence type="ECO:0000313" key="1">
    <source>
        <dbReference type="EMBL" id="GGG32259.1"/>
    </source>
</evidence>
<accession>A0A917G9N4</accession>
<comment type="caution">
    <text evidence="1">The sequence shown here is derived from an EMBL/GenBank/DDBJ whole genome shotgun (WGS) entry which is preliminary data.</text>
</comment>
<reference evidence="1" key="1">
    <citation type="journal article" date="2014" name="Int. J. Syst. Evol. Microbiol.">
        <title>Complete genome sequence of Corynebacterium casei LMG S-19264T (=DSM 44701T), isolated from a smear-ripened cheese.</title>
        <authorList>
            <consortium name="US DOE Joint Genome Institute (JGI-PGF)"/>
            <person name="Walter F."/>
            <person name="Albersmeier A."/>
            <person name="Kalinowski J."/>
            <person name="Ruckert C."/>
        </authorList>
    </citation>
    <scope>NUCLEOTIDE SEQUENCE</scope>
    <source>
        <strain evidence="1">CGMCC 1.12751</strain>
    </source>
</reference>
<name>A0A917G9N4_9FLAO</name>
<dbReference type="RefSeq" id="WP_188460624.1">
    <property type="nucleotide sequence ID" value="NZ_BMFQ01000001.1"/>
</dbReference>
<dbReference type="AlphaFoldDB" id="A0A917G9N4"/>
<dbReference type="Proteomes" id="UP000625976">
    <property type="component" value="Unassembled WGS sequence"/>
</dbReference>
<dbReference type="EMBL" id="BMFQ01000001">
    <property type="protein sequence ID" value="GGG32259.1"/>
    <property type="molecule type" value="Genomic_DNA"/>
</dbReference>
<proteinExistence type="predicted"/>
<evidence type="ECO:0000313" key="2">
    <source>
        <dbReference type="Proteomes" id="UP000625976"/>
    </source>
</evidence>